<reference evidence="2" key="1">
    <citation type="submission" date="2021-02" db="EMBL/GenBank/DDBJ databases">
        <authorList>
            <person name="Nowell W R."/>
        </authorList>
    </citation>
    <scope>NUCLEOTIDE SEQUENCE</scope>
</reference>
<dbReference type="EMBL" id="CAJNOV010002412">
    <property type="protein sequence ID" value="CAF1102594.1"/>
    <property type="molecule type" value="Genomic_DNA"/>
</dbReference>
<protein>
    <submittedName>
        <fullName evidence="2">Uncharacterized protein</fullName>
    </submittedName>
</protein>
<gene>
    <name evidence="3" type="ORF">BYL167_LOCUS72207</name>
    <name evidence="2" type="ORF">CJN711_LOCUS7226</name>
</gene>
<feature type="non-terminal residue" evidence="2">
    <location>
        <position position="1"/>
    </location>
</feature>
<feature type="region of interest" description="Disordered" evidence="1">
    <location>
        <begin position="1"/>
        <end position="20"/>
    </location>
</feature>
<evidence type="ECO:0000313" key="2">
    <source>
        <dbReference type="EMBL" id="CAF1102594.1"/>
    </source>
</evidence>
<dbReference type="Proteomes" id="UP000663855">
    <property type="component" value="Unassembled WGS sequence"/>
</dbReference>
<evidence type="ECO:0000313" key="3">
    <source>
        <dbReference type="EMBL" id="CAF5150743.1"/>
    </source>
</evidence>
<proteinExistence type="predicted"/>
<comment type="caution">
    <text evidence="2">The sequence shown here is derived from an EMBL/GenBank/DDBJ whole genome shotgun (WGS) entry which is preliminary data.</text>
</comment>
<dbReference type="EMBL" id="CAJOBH010257603">
    <property type="protein sequence ID" value="CAF5150743.1"/>
    <property type="molecule type" value="Genomic_DNA"/>
</dbReference>
<evidence type="ECO:0000313" key="4">
    <source>
        <dbReference type="Proteomes" id="UP000663855"/>
    </source>
</evidence>
<dbReference type="AlphaFoldDB" id="A0A814PAA1"/>
<accession>A0A814PAA1</accession>
<sequence length="20" mass="2117">ERSNGLNNGGYAGTRKGRLP</sequence>
<organism evidence="2 4">
    <name type="scientific">Rotaria magnacalcarata</name>
    <dbReference type="NCBI Taxonomy" id="392030"/>
    <lineage>
        <taxon>Eukaryota</taxon>
        <taxon>Metazoa</taxon>
        <taxon>Spiralia</taxon>
        <taxon>Gnathifera</taxon>
        <taxon>Rotifera</taxon>
        <taxon>Eurotatoria</taxon>
        <taxon>Bdelloidea</taxon>
        <taxon>Philodinida</taxon>
        <taxon>Philodinidae</taxon>
        <taxon>Rotaria</taxon>
    </lineage>
</organism>
<dbReference type="Proteomes" id="UP000681967">
    <property type="component" value="Unassembled WGS sequence"/>
</dbReference>
<name>A0A814PAA1_9BILA</name>
<evidence type="ECO:0000256" key="1">
    <source>
        <dbReference type="SAM" id="MobiDB-lite"/>
    </source>
</evidence>